<dbReference type="Gene3D" id="3.30.428.10">
    <property type="entry name" value="HIT-like"/>
    <property type="match status" value="1"/>
</dbReference>
<dbReference type="AlphaFoldDB" id="G0WAZ9"/>
<dbReference type="InterPro" id="IPR032566">
    <property type="entry name" value="Znf-C2HE"/>
</dbReference>
<dbReference type="STRING" id="1071378.G0WAZ9"/>
<evidence type="ECO:0000259" key="1">
    <source>
        <dbReference type="Pfam" id="PF16278"/>
    </source>
</evidence>
<dbReference type="Pfam" id="PF16278">
    <property type="entry name" value="zf-C2HE"/>
    <property type="match status" value="1"/>
</dbReference>
<sequence length="215" mass="25556">MSSFWKSALQIYVKNPQKVPSEELVYYDEKVTIINDKFPKSTCHLLILPRDGKLTLQHPTIALTDRIKDSLEEYVRMAQEYIFKTFTSKYKLVKPIPNVFDKIEDFNDMEIFIDKFITVGVHSVPSMANLHIHVITKDFHSEKLKYKNHYLSFNSEFYRKWDSLPLEQIPVRDEMIDLVKHGDLICCYCNANFKNQFAKLKKHLNEEFENHFKLK</sequence>
<gene>
    <name evidence="2" type="primary">NDAI0E01030</name>
    <name evidence="2" type="ordered locus">NDAI_0E01030</name>
</gene>
<dbReference type="KEGG" id="ndi:NDAI_0E01030"/>
<dbReference type="EMBL" id="HE580271">
    <property type="protein sequence ID" value="CCD24919.1"/>
    <property type="molecule type" value="Genomic_DNA"/>
</dbReference>
<dbReference type="GO" id="GO:0000012">
    <property type="term" value="P:single strand break repair"/>
    <property type="evidence" value="ECO:0007669"/>
    <property type="project" value="TreeGrafter"/>
</dbReference>
<dbReference type="GO" id="GO:1990165">
    <property type="term" value="F:single-strand break-containing DNA binding"/>
    <property type="evidence" value="ECO:0007669"/>
    <property type="project" value="TreeGrafter"/>
</dbReference>
<dbReference type="GO" id="GO:0030983">
    <property type="term" value="F:mismatched DNA binding"/>
    <property type="evidence" value="ECO:0007669"/>
    <property type="project" value="TreeGrafter"/>
</dbReference>
<dbReference type="SUPFAM" id="SSF54197">
    <property type="entry name" value="HIT-like"/>
    <property type="match status" value="1"/>
</dbReference>
<feature type="domain" description="Aprataxin C2HE/C2H2/C2HC zinc finger" evidence="1">
    <location>
        <begin position="154"/>
        <end position="210"/>
    </location>
</feature>
<accession>G0WAZ9</accession>
<dbReference type="InterPro" id="IPR036265">
    <property type="entry name" value="HIT-like_sf"/>
</dbReference>
<organism evidence="2 3">
    <name type="scientific">Naumovozyma dairenensis (strain ATCC 10597 / BCRC 20456 / CBS 421 / NBRC 0211 / NRRL Y-12639)</name>
    <name type="common">Saccharomyces dairenensis</name>
    <dbReference type="NCBI Taxonomy" id="1071378"/>
    <lineage>
        <taxon>Eukaryota</taxon>
        <taxon>Fungi</taxon>
        <taxon>Dikarya</taxon>
        <taxon>Ascomycota</taxon>
        <taxon>Saccharomycotina</taxon>
        <taxon>Saccharomycetes</taxon>
        <taxon>Saccharomycetales</taxon>
        <taxon>Saccharomycetaceae</taxon>
        <taxon>Naumovozyma</taxon>
    </lineage>
</organism>
<proteinExistence type="predicted"/>
<dbReference type="PANTHER" id="PTHR12486:SF4">
    <property type="entry name" value="APRATAXIN"/>
    <property type="match status" value="1"/>
</dbReference>
<dbReference type="OrthoDB" id="3512845at2759"/>
<dbReference type="RefSeq" id="XP_003670162.1">
    <property type="nucleotide sequence ID" value="XM_003670114.1"/>
</dbReference>
<reference evidence="2 3" key="1">
    <citation type="journal article" date="2011" name="Proc. Natl. Acad. Sci. U.S.A.">
        <title>Evolutionary erosion of yeast sex chromosomes by mating-type switching accidents.</title>
        <authorList>
            <person name="Gordon J.L."/>
            <person name="Armisen D."/>
            <person name="Proux-Wera E."/>
            <person name="Oheigeartaigh S.S."/>
            <person name="Byrne K.P."/>
            <person name="Wolfe K.H."/>
        </authorList>
    </citation>
    <scope>NUCLEOTIDE SEQUENCE [LARGE SCALE GENOMIC DNA]</scope>
    <source>
        <strain evidence="3">ATCC 10597 / BCRC 20456 / CBS 421 / NBRC 0211 / NRRL Y-12639</strain>
    </source>
</reference>
<keyword evidence="3" id="KW-1185">Reference proteome</keyword>
<evidence type="ECO:0000313" key="3">
    <source>
        <dbReference type="Proteomes" id="UP000000689"/>
    </source>
</evidence>
<dbReference type="GO" id="GO:0033699">
    <property type="term" value="F:DNA 5'-adenosine monophosphate hydrolase activity"/>
    <property type="evidence" value="ECO:0007669"/>
    <property type="project" value="EnsemblFungi"/>
</dbReference>
<dbReference type="eggNOG" id="KOG0562">
    <property type="taxonomic scope" value="Eukaryota"/>
</dbReference>
<evidence type="ECO:0000313" key="2">
    <source>
        <dbReference type="EMBL" id="CCD24919.1"/>
    </source>
</evidence>
<dbReference type="GeneID" id="11498637"/>
<dbReference type="PANTHER" id="PTHR12486">
    <property type="entry name" value="APRATAXIN-RELATED"/>
    <property type="match status" value="1"/>
</dbReference>
<protein>
    <recommendedName>
        <fullName evidence="1">Aprataxin C2HE/C2H2/C2HC zinc finger domain-containing protein</fullName>
    </recommendedName>
</protein>
<dbReference type="GO" id="GO:0003697">
    <property type="term" value="F:single-stranded DNA binding"/>
    <property type="evidence" value="ECO:0007669"/>
    <property type="project" value="TreeGrafter"/>
</dbReference>
<dbReference type="Pfam" id="PF11969">
    <property type="entry name" value="DcpS_C"/>
    <property type="match status" value="1"/>
</dbReference>
<dbReference type="GO" id="GO:0003725">
    <property type="term" value="F:double-stranded RNA binding"/>
    <property type="evidence" value="ECO:0007669"/>
    <property type="project" value="TreeGrafter"/>
</dbReference>
<dbReference type="Proteomes" id="UP000000689">
    <property type="component" value="Chromosome 5"/>
</dbReference>
<name>G0WAZ9_NAUDC</name>
<dbReference type="HOGENOM" id="CLU_066882_3_1_1"/>
<dbReference type="GO" id="GO:0005634">
    <property type="term" value="C:nucleus"/>
    <property type="evidence" value="ECO:0007669"/>
    <property type="project" value="TreeGrafter"/>
</dbReference>
<dbReference type="OMA" id="IHDMFPK"/>